<keyword evidence="3" id="KW-1185">Reference proteome</keyword>
<name>A0A086ZFJ5_9BIFI</name>
<evidence type="ECO:0000313" key="2">
    <source>
        <dbReference type="EMBL" id="KFI45295.1"/>
    </source>
</evidence>
<evidence type="ECO:0000313" key="3">
    <source>
        <dbReference type="Proteomes" id="UP000029093"/>
    </source>
</evidence>
<feature type="region of interest" description="Disordered" evidence="1">
    <location>
        <begin position="151"/>
        <end position="214"/>
    </location>
</feature>
<evidence type="ECO:0000256" key="1">
    <source>
        <dbReference type="SAM" id="MobiDB-lite"/>
    </source>
</evidence>
<dbReference type="Proteomes" id="UP000029093">
    <property type="component" value="Unassembled WGS sequence"/>
</dbReference>
<organism evidence="2 3">
    <name type="scientific">Bifidobacterium boum</name>
    <dbReference type="NCBI Taxonomy" id="78343"/>
    <lineage>
        <taxon>Bacteria</taxon>
        <taxon>Bacillati</taxon>
        <taxon>Actinomycetota</taxon>
        <taxon>Actinomycetes</taxon>
        <taxon>Bifidobacteriales</taxon>
        <taxon>Bifidobacteriaceae</taxon>
        <taxon>Bifidobacterium</taxon>
    </lineage>
</organism>
<dbReference type="Pfam" id="PF13811">
    <property type="entry name" value="DUF4186"/>
    <property type="match status" value="1"/>
</dbReference>
<gene>
    <name evidence="2" type="ORF">BBOU_1763</name>
</gene>
<dbReference type="EMBL" id="JGYQ01000018">
    <property type="protein sequence ID" value="KFI45295.1"/>
    <property type="molecule type" value="Genomic_DNA"/>
</dbReference>
<dbReference type="InterPro" id="IPR020378">
    <property type="entry name" value="DUF4186"/>
</dbReference>
<feature type="region of interest" description="Disordered" evidence="1">
    <location>
        <begin position="1"/>
        <end position="28"/>
    </location>
</feature>
<comment type="caution">
    <text evidence="2">The sequence shown here is derived from an EMBL/GenBank/DDBJ whole genome shotgun (WGS) entry which is preliminary data.</text>
</comment>
<protein>
    <submittedName>
        <fullName evidence="2">Putative cytoplasmic protein</fullName>
    </submittedName>
</protein>
<proteinExistence type="predicted"/>
<feature type="compositionally biased region" description="Basic and acidic residues" evidence="1">
    <location>
        <begin position="18"/>
        <end position="28"/>
    </location>
</feature>
<sequence>MITVNDHPSVDAWQSAESGRHADGDDARRSAQWIAETLERLSHSSFRSSFTLSPHDAEYARRKGRELIDRHAHEMLAQRVGAAQPAKDGKQTPWRGHPVFTAQHATACCCRGCIEKWHHIPRGRALSAQEVDRLARLVMAWIDRDLASHPAVTGDSSGWAAPFQHQRDGDTEQGERTAQPRRPHGEAGGSAKRRRHPGNHHDGNASGFIQGELL</sequence>
<feature type="compositionally biased region" description="Basic and acidic residues" evidence="1">
    <location>
        <begin position="165"/>
        <end position="175"/>
    </location>
</feature>
<reference evidence="2 3" key="1">
    <citation type="submission" date="2014-03" db="EMBL/GenBank/DDBJ databases">
        <title>Genomics of Bifidobacteria.</title>
        <authorList>
            <person name="Ventura M."/>
            <person name="Milani C."/>
            <person name="Lugli G.A."/>
        </authorList>
    </citation>
    <scope>NUCLEOTIDE SEQUENCE [LARGE SCALE GENOMIC DNA]</scope>
    <source>
        <strain evidence="2 3">LMG 10736</strain>
    </source>
</reference>
<dbReference type="AlphaFoldDB" id="A0A086ZFJ5"/>
<accession>A0A086ZFJ5</accession>